<keyword evidence="3" id="KW-0378">Hydrolase</keyword>
<evidence type="ECO:0000256" key="2">
    <source>
        <dbReference type="ARBA" id="ARBA00022763"/>
    </source>
</evidence>
<feature type="domain" description="Helicase C-terminal" evidence="11">
    <location>
        <begin position="558"/>
        <end position="730"/>
    </location>
</feature>
<evidence type="ECO:0000256" key="7">
    <source>
        <dbReference type="ARBA" id="ARBA00023204"/>
    </source>
</evidence>
<dbReference type="Gene3D" id="2.40.50.140">
    <property type="entry name" value="Nucleic acid-binding proteins"/>
    <property type="match status" value="1"/>
</dbReference>
<evidence type="ECO:0000313" key="12">
    <source>
        <dbReference type="EMBL" id="SDD65152.1"/>
    </source>
</evidence>
<dbReference type="CDD" id="cd04488">
    <property type="entry name" value="RecG_wedge_OBF"/>
    <property type="match status" value="1"/>
</dbReference>
<keyword evidence="2" id="KW-0227">DNA damage</keyword>
<reference evidence="12 13" key="1">
    <citation type="submission" date="2016-09" db="EMBL/GenBank/DDBJ databases">
        <authorList>
            <person name="Capua I."/>
            <person name="De Benedictis P."/>
            <person name="Joannis T."/>
            <person name="Lombin L.H."/>
            <person name="Cattoli G."/>
        </authorList>
    </citation>
    <scope>NUCLEOTIDE SEQUENCE [LARGE SCALE GENOMIC DNA]</scope>
    <source>
        <strain evidence="12 13">ISLP-3</strain>
    </source>
</reference>
<feature type="region of interest" description="Disordered" evidence="9">
    <location>
        <begin position="547"/>
        <end position="583"/>
    </location>
</feature>
<dbReference type="PANTHER" id="PTHR47964:SF1">
    <property type="entry name" value="ATP-DEPENDENT DNA HELICASE HOMOLOG RECG, CHLOROPLASTIC"/>
    <property type="match status" value="1"/>
</dbReference>
<dbReference type="Pfam" id="PF17191">
    <property type="entry name" value="RecG_wedge"/>
    <property type="match status" value="1"/>
</dbReference>
<dbReference type="InterPro" id="IPR045562">
    <property type="entry name" value="RecG_dom3_C"/>
</dbReference>
<evidence type="ECO:0000259" key="11">
    <source>
        <dbReference type="PROSITE" id="PS51194"/>
    </source>
</evidence>
<dbReference type="SUPFAM" id="SSF50249">
    <property type="entry name" value="Nucleic acid-binding proteins"/>
    <property type="match status" value="1"/>
</dbReference>
<evidence type="ECO:0000259" key="10">
    <source>
        <dbReference type="PROSITE" id="PS51192"/>
    </source>
</evidence>
<dbReference type="GO" id="GO:0016787">
    <property type="term" value="F:hydrolase activity"/>
    <property type="evidence" value="ECO:0007669"/>
    <property type="project" value="UniProtKB-KW"/>
</dbReference>
<evidence type="ECO:0000256" key="9">
    <source>
        <dbReference type="SAM" id="MobiDB-lite"/>
    </source>
</evidence>
<dbReference type="PROSITE" id="PS51194">
    <property type="entry name" value="HELICASE_CTER"/>
    <property type="match status" value="1"/>
</dbReference>
<feature type="compositionally biased region" description="Acidic residues" evidence="9">
    <location>
        <begin position="554"/>
        <end position="570"/>
    </location>
</feature>
<dbReference type="SMART" id="SM00490">
    <property type="entry name" value="HELICc"/>
    <property type="match status" value="1"/>
</dbReference>
<dbReference type="GO" id="GO:0006281">
    <property type="term" value="P:DNA repair"/>
    <property type="evidence" value="ECO:0007669"/>
    <property type="project" value="UniProtKB-KW"/>
</dbReference>
<dbReference type="SUPFAM" id="SSF52540">
    <property type="entry name" value="P-loop containing nucleoside triphosphate hydrolases"/>
    <property type="match status" value="2"/>
</dbReference>
<name>A0A1G6WH01_9MICO</name>
<organism evidence="12 13">
    <name type="scientific">Sanguibacter gelidistatuariae</name>
    <dbReference type="NCBI Taxonomy" id="1814289"/>
    <lineage>
        <taxon>Bacteria</taxon>
        <taxon>Bacillati</taxon>
        <taxon>Actinomycetota</taxon>
        <taxon>Actinomycetes</taxon>
        <taxon>Micrococcales</taxon>
        <taxon>Sanguibacteraceae</taxon>
        <taxon>Sanguibacter</taxon>
    </lineage>
</organism>
<dbReference type="PANTHER" id="PTHR47964">
    <property type="entry name" value="ATP-DEPENDENT DNA HELICASE HOMOLOG RECG, CHLOROPLASTIC"/>
    <property type="match status" value="1"/>
</dbReference>
<dbReference type="Pfam" id="PF19833">
    <property type="entry name" value="RecG_dom3_C"/>
    <property type="match status" value="1"/>
</dbReference>
<dbReference type="STRING" id="1814289.SAMN05216410_3641"/>
<dbReference type="CDD" id="cd17992">
    <property type="entry name" value="DEXHc_RecG"/>
    <property type="match status" value="1"/>
</dbReference>
<evidence type="ECO:0000256" key="6">
    <source>
        <dbReference type="ARBA" id="ARBA00023125"/>
    </source>
</evidence>
<keyword evidence="1" id="KW-0547">Nucleotide-binding</keyword>
<dbReference type="Gene3D" id="3.40.50.300">
    <property type="entry name" value="P-loop containing nucleotide triphosphate hydrolases"/>
    <property type="match status" value="2"/>
</dbReference>
<dbReference type="InterPro" id="IPR047112">
    <property type="entry name" value="RecG/Mfd"/>
</dbReference>
<evidence type="ECO:0000256" key="1">
    <source>
        <dbReference type="ARBA" id="ARBA00022741"/>
    </source>
</evidence>
<dbReference type="SMART" id="SM00487">
    <property type="entry name" value="DEXDc"/>
    <property type="match status" value="1"/>
</dbReference>
<evidence type="ECO:0000256" key="8">
    <source>
        <dbReference type="ARBA" id="ARBA00049819"/>
    </source>
</evidence>
<dbReference type="GO" id="GO:0003677">
    <property type="term" value="F:DNA binding"/>
    <property type="evidence" value="ECO:0007669"/>
    <property type="project" value="UniProtKB-KW"/>
</dbReference>
<dbReference type="AlphaFoldDB" id="A0A1G6WH01"/>
<evidence type="ECO:0000256" key="4">
    <source>
        <dbReference type="ARBA" id="ARBA00022806"/>
    </source>
</evidence>
<dbReference type="InterPro" id="IPR033454">
    <property type="entry name" value="RecG_wedge"/>
</dbReference>
<evidence type="ECO:0000256" key="3">
    <source>
        <dbReference type="ARBA" id="ARBA00022801"/>
    </source>
</evidence>
<sequence>MTGHQETHRPEVIVITDGHPEAGTGVEPWRGTGVARLQEPLAKVLGESKKKAGFAKLGLGTVGDLLRYYPRRYGEPGTMTDLSSLVVGEHVTVMARVVSATVRTMASRGGAMLQAVVTDGEHKLSLTFFGKSKGALHGHEFKLRPGLTGLFTGIVSEYREVRQLTHPDYFFVGVDTENEETARAKASRIIPIYPANASIASWKIAQCVSVVLDPLTAQDVPDPIPEEVRRRRHLVDLHQAFLDIHQPQDKEQVARGTKRLRYEEAFVLQVALAQRRSRAAQLEAVSRPLLLADGDLPSLLHDFDASLPFTLTAGQRAVGQEIAGDLATTRPMQRLLQGEVGSGKTVVALRAMLQVVDAGGQAALLAPTEVLAAQHARTLTALLGDLAAGGLLGGSSHGTRVALLTGSQNAKAKKQNLLDAASGAAGIVVGTHALLSAGVQFAELGLVVVDEQHRFGVEQRDALRAKATKVPHMLVMTATPIPRTVAMTVFGDLETSILREIPAGRAGVVTHVVPAEKPAWMARTWSRVRDEIASGRQAYVVCARITADEPGAGPDDDDLDGSALEGEDGIDGGAGSDAQERPRRPLRAVYGVADELRGLPALAGVRIGVLHGQLPPAEKEATMAAFTAGEIDLLVSTTVIEVGVDVPRATAMVVLDADRFGLSQLHQLRGRVGRGAHAGICLLVSAIAAEELLPVSATKEEFARASPASQRLATLAGTSDGFELAAADISLRREGDVLGVAQSGTASSLRLLRVVHDAKVIGEAREDAAEIVSVDPELTGYPVLREAIAERLPGERADFLERT</sequence>
<dbReference type="InterPro" id="IPR012340">
    <property type="entry name" value="NA-bd_OB-fold"/>
</dbReference>
<keyword evidence="13" id="KW-1185">Reference proteome</keyword>
<keyword evidence="5" id="KW-0067">ATP-binding</keyword>
<dbReference type="Pfam" id="PF00270">
    <property type="entry name" value="DEAD"/>
    <property type="match status" value="1"/>
</dbReference>
<dbReference type="EMBL" id="FMYH01000009">
    <property type="protein sequence ID" value="SDD65152.1"/>
    <property type="molecule type" value="Genomic_DNA"/>
</dbReference>
<dbReference type="GO" id="GO:0005524">
    <property type="term" value="F:ATP binding"/>
    <property type="evidence" value="ECO:0007669"/>
    <property type="project" value="UniProtKB-KW"/>
</dbReference>
<dbReference type="InterPro" id="IPR001650">
    <property type="entry name" value="Helicase_C-like"/>
</dbReference>
<keyword evidence="7" id="KW-0234">DNA repair</keyword>
<keyword evidence="6" id="KW-0238">DNA-binding</keyword>
<evidence type="ECO:0000313" key="13">
    <source>
        <dbReference type="Proteomes" id="UP000199039"/>
    </source>
</evidence>
<feature type="domain" description="Helicase ATP-binding" evidence="10">
    <location>
        <begin position="325"/>
        <end position="498"/>
    </location>
</feature>
<dbReference type="PROSITE" id="PS51192">
    <property type="entry name" value="HELICASE_ATP_BIND_1"/>
    <property type="match status" value="1"/>
</dbReference>
<dbReference type="InterPro" id="IPR027417">
    <property type="entry name" value="P-loop_NTPase"/>
</dbReference>
<proteinExistence type="predicted"/>
<dbReference type="InterPro" id="IPR011545">
    <property type="entry name" value="DEAD/DEAH_box_helicase_dom"/>
</dbReference>
<dbReference type="Proteomes" id="UP000199039">
    <property type="component" value="Unassembled WGS sequence"/>
</dbReference>
<accession>A0A1G6WH01</accession>
<evidence type="ECO:0000256" key="5">
    <source>
        <dbReference type="ARBA" id="ARBA00022840"/>
    </source>
</evidence>
<dbReference type="GO" id="GO:0003678">
    <property type="term" value="F:DNA helicase activity"/>
    <property type="evidence" value="ECO:0007669"/>
    <property type="project" value="TreeGrafter"/>
</dbReference>
<protein>
    <recommendedName>
        <fullName evidence="8">Probable DNA 3'-5' helicase RecG</fullName>
    </recommendedName>
</protein>
<keyword evidence="4 12" id="KW-0347">Helicase</keyword>
<dbReference type="Pfam" id="PF00271">
    <property type="entry name" value="Helicase_C"/>
    <property type="match status" value="1"/>
</dbReference>
<gene>
    <name evidence="12" type="ORF">SAMN05216410_3641</name>
</gene>
<dbReference type="InterPro" id="IPR014001">
    <property type="entry name" value="Helicase_ATP-bd"/>
</dbReference>